<evidence type="ECO:0000313" key="2">
    <source>
        <dbReference type="Proteomes" id="UP000789595"/>
    </source>
</evidence>
<dbReference type="EMBL" id="CAKKNE010000006">
    <property type="protein sequence ID" value="CAH0378909.1"/>
    <property type="molecule type" value="Genomic_DNA"/>
</dbReference>
<keyword evidence="2" id="KW-1185">Reference proteome</keyword>
<dbReference type="Proteomes" id="UP000789595">
    <property type="component" value="Unassembled WGS sequence"/>
</dbReference>
<organism evidence="1 2">
    <name type="scientific">Pelagomonas calceolata</name>
    <dbReference type="NCBI Taxonomy" id="35677"/>
    <lineage>
        <taxon>Eukaryota</taxon>
        <taxon>Sar</taxon>
        <taxon>Stramenopiles</taxon>
        <taxon>Ochrophyta</taxon>
        <taxon>Pelagophyceae</taxon>
        <taxon>Pelagomonadales</taxon>
        <taxon>Pelagomonadaceae</taxon>
        <taxon>Pelagomonas</taxon>
    </lineage>
</organism>
<sequence>MRWFGLLLAVAGQPVEVDLDGSTHSARGPRLAFDVDGVLRALTLADPARVLTEAAAFLDALPAGARVKCAWPTAACESNGGDAAAVILGAAAAAAWPAVASVGNLTDGRRPLQHGTLQVHGTRLLVVSASDRPEVARASWTSWAAYARTHGYGFLPLDASGTGLVAEGVAIVGQLSPLRSAHHLKLWLLHDLLESGASAYQTIVWVDDDVVATSMATPHPALALAEDTLAVDALPTFVAREPFNTGVVVATRGGDRASSLLRRAWLAPFATERYSCLLRDCGWWDNTALGLAVDADAAGFVLLPYGSLQAFWSPLTFCGTEWTHCEWVQSLALAWAPGDFAAHAGGGSPRDRAARMTLLLRDRRGERRVEPRRLLGGTPAAFGQYREALVLALRAANVSAAAAGAAAAPTAELEAAVVDALGPDASHAVAERLPLVTGFSCRVDLAVDGTEWASVVFGLDADDFDRKLARELEAAGIRAPLGRPDGGPACATLACVAAALRAAAEANGNCVPGFRVEHRDLDLVPPPPAPRSAVYDPPAPPARFASSEWAARRSRGFADRFEAFARETFTGKFS</sequence>
<accession>A0A8J2WSB7</accession>
<dbReference type="AlphaFoldDB" id="A0A8J2WSB7"/>
<evidence type="ECO:0000313" key="1">
    <source>
        <dbReference type="EMBL" id="CAH0378909.1"/>
    </source>
</evidence>
<protein>
    <submittedName>
        <fullName evidence="1">Uncharacterized protein</fullName>
    </submittedName>
</protein>
<proteinExistence type="predicted"/>
<name>A0A8J2WSB7_9STRA</name>
<comment type="caution">
    <text evidence="1">The sequence shown here is derived from an EMBL/GenBank/DDBJ whole genome shotgun (WGS) entry which is preliminary data.</text>
</comment>
<reference evidence="1" key="1">
    <citation type="submission" date="2021-11" db="EMBL/GenBank/DDBJ databases">
        <authorList>
            <consortium name="Genoscope - CEA"/>
            <person name="William W."/>
        </authorList>
    </citation>
    <scope>NUCLEOTIDE SEQUENCE</scope>
</reference>
<gene>
    <name evidence="1" type="ORF">PECAL_6P05090</name>
</gene>